<dbReference type="InterPro" id="IPR000504">
    <property type="entry name" value="RRM_dom"/>
</dbReference>
<dbReference type="SUPFAM" id="SSF54928">
    <property type="entry name" value="RNA-binding domain, RBD"/>
    <property type="match status" value="2"/>
</dbReference>
<proteinExistence type="predicted"/>
<comment type="caution">
    <text evidence="4">The sequence shown here is derived from an EMBL/GenBank/DDBJ whole genome shotgun (WGS) entry which is preliminary data.</text>
</comment>
<organism evidence="4 5">
    <name type="scientific">Tilletia indica</name>
    <dbReference type="NCBI Taxonomy" id="43049"/>
    <lineage>
        <taxon>Eukaryota</taxon>
        <taxon>Fungi</taxon>
        <taxon>Dikarya</taxon>
        <taxon>Basidiomycota</taxon>
        <taxon>Ustilaginomycotina</taxon>
        <taxon>Exobasidiomycetes</taxon>
        <taxon>Tilletiales</taxon>
        <taxon>Tilletiaceae</taxon>
        <taxon>Tilletia</taxon>
    </lineage>
</organism>
<evidence type="ECO:0000259" key="3">
    <source>
        <dbReference type="PROSITE" id="PS50102"/>
    </source>
</evidence>
<feature type="domain" description="RRM" evidence="3">
    <location>
        <begin position="466"/>
        <end position="543"/>
    </location>
</feature>
<accession>A0A177TN08</accession>
<dbReference type="GO" id="GO:0005737">
    <property type="term" value="C:cytoplasm"/>
    <property type="evidence" value="ECO:0007669"/>
    <property type="project" value="TreeGrafter"/>
</dbReference>
<evidence type="ECO:0000256" key="2">
    <source>
        <dbReference type="SAM" id="MobiDB-lite"/>
    </source>
</evidence>
<dbReference type="PROSITE" id="PS50102">
    <property type="entry name" value="RRM"/>
    <property type="match status" value="2"/>
</dbReference>
<dbReference type="InterPro" id="IPR035979">
    <property type="entry name" value="RBD_domain_sf"/>
</dbReference>
<feature type="compositionally biased region" description="Low complexity" evidence="2">
    <location>
        <begin position="790"/>
        <end position="801"/>
    </location>
</feature>
<feature type="domain" description="RRM" evidence="3">
    <location>
        <begin position="74"/>
        <end position="151"/>
    </location>
</feature>
<evidence type="ECO:0000256" key="1">
    <source>
        <dbReference type="ARBA" id="ARBA00022884"/>
    </source>
</evidence>
<feature type="region of interest" description="Disordered" evidence="2">
    <location>
        <begin position="340"/>
        <end position="457"/>
    </location>
</feature>
<dbReference type="PANTHER" id="PTHR23003:SF64">
    <property type="entry name" value="RRM DOMAIN-CONTAINING PROTEIN"/>
    <property type="match status" value="1"/>
</dbReference>
<sequence>MSSTTSTPPPPSTQYPVSSVSSTAAAAAAAAAAFASDFSMGGFPPSNGNMAVLQNLPPVSQGTEGPLSQADPRTQLYISNLPYRVRWQDLKDLFRKSGTVLRADVALTPDNRSKGHGTVLMATEEDALRAVDMFNGFTWQGRLLECRIDRSGTLMAGPGPGGPTNGASSSMTTSHAYASMGTLPDFLNNAGRAPTAGIGLGMGSLPGGMGIMGYSPRAQHTPSPLSGTFPTSTQSFVTPGPFASADKMSPKQVLPPLNLSPGMHGQHGQPPRSPLSASFPSATDGNTAPSEDGSLEAAMRAASISNRDNSTTPVLPPPGSKERDPNLLYSLLQSNAAAATAASSTRRGPSPALWSSTSGSEHPSPIELQGAIGGFQPPQRMGGSAPPATSTGGGRQAFPPTGNLIPPHLNNFHNPGGGSFGPGGPVAPQAHPYAHSYQGPNPPNHVGGPATPSAPVPLQPTSYAGRVLFVGNLPFHCQWQDLKDLFRAAGNILRADVGLGPEGRSRGFGTVLFATQEDAQNAVRIYHGYEYSGRTLKVHFDRFAHAGVPPTNGIPSTPSQYTSAFVAANQPSHPSNAHHNMGPGGAGPVGGAGVGVGVGVGPFAPPVNVAGTAAAASAAAESIRAAALVLQSQHQYAAAAEYATAAAAYAQYAQQAQAAQMQIQKAAVAAAAAQQQKAQAPSNRGMGVGGPGMGGLGPQAAGGMSGFGGGSGLMGGLGGGGTAPASNLFPFGMNPFAPAGSNANANANHGNHAGAGHQLQRQQMQQKSSSISSASSSADPFGVMRTLRDGSGSTLTGATSTDAMGRSNVAGSSAFEPFGRMAEANKNNNLARGYDDLLPSSLFNGRSASLYDLNMRSGSFAGPSSTNSLSVDVDRDGISPLQSNGASTAAALFNRRASEAQLSWATRQYQQSALSDSSGSSGSGAGISSVTQAPMPSSNLARSQFGAADQWSWDAARDNLNLRASISGRGFMGSSQQVGADSHPNIPSSTSMNPFGTMTSAPDPLSGFLNLQARSASLSGPVLNRRFGLGAERASISEARPERHWVDEADIESSGRAGWEGAEGSSALKEEERASGAPGSRRTTRWG</sequence>
<feature type="region of interest" description="Disordered" evidence="2">
    <location>
        <begin position="914"/>
        <end position="941"/>
    </location>
</feature>
<reference evidence="4" key="2">
    <citation type="journal article" date="2019" name="IMA Fungus">
        <title>Genome sequencing and comparison of five Tilletia species to identify candidate genes for the detection of regulated species infecting wheat.</title>
        <authorList>
            <person name="Nguyen H.D.T."/>
            <person name="Sultana T."/>
            <person name="Kesanakurti P."/>
            <person name="Hambleton S."/>
        </authorList>
    </citation>
    <scope>NUCLEOTIDE SEQUENCE</scope>
    <source>
        <strain evidence="4">DAOMC 236416</strain>
    </source>
</reference>
<dbReference type="SMART" id="SM00360">
    <property type="entry name" value="RRM"/>
    <property type="match status" value="2"/>
</dbReference>
<dbReference type="InterPro" id="IPR012677">
    <property type="entry name" value="Nucleotide-bd_a/b_plait_sf"/>
</dbReference>
<feature type="compositionally biased region" description="Gly residues" evidence="2">
    <location>
        <begin position="415"/>
        <end position="424"/>
    </location>
</feature>
<dbReference type="EMBL" id="LWDF02000025">
    <property type="protein sequence ID" value="KAE8259822.1"/>
    <property type="molecule type" value="Genomic_DNA"/>
</dbReference>
<name>A0A177TN08_9BASI</name>
<dbReference type="GO" id="GO:0005634">
    <property type="term" value="C:nucleus"/>
    <property type="evidence" value="ECO:0007669"/>
    <property type="project" value="TreeGrafter"/>
</dbReference>
<feature type="compositionally biased region" description="Polar residues" evidence="2">
    <location>
        <begin position="930"/>
        <end position="941"/>
    </location>
</feature>
<dbReference type="GO" id="GO:1990904">
    <property type="term" value="C:ribonucleoprotein complex"/>
    <property type="evidence" value="ECO:0007669"/>
    <property type="project" value="TreeGrafter"/>
</dbReference>
<keyword evidence="1" id="KW-0694">RNA-binding</keyword>
<reference evidence="4" key="1">
    <citation type="submission" date="2016-04" db="EMBL/GenBank/DDBJ databases">
        <authorList>
            <person name="Nguyen H.D."/>
            <person name="Samba Siva P."/>
            <person name="Cullis J."/>
            <person name="Levesque C.A."/>
            <person name="Hambleton S."/>
        </authorList>
    </citation>
    <scope>NUCLEOTIDE SEQUENCE</scope>
    <source>
        <strain evidence="4">DAOMC 236416</strain>
    </source>
</reference>
<feature type="region of interest" description="Disordered" evidence="2">
    <location>
        <begin position="740"/>
        <end position="808"/>
    </location>
</feature>
<feature type="compositionally biased region" description="Polar residues" evidence="2">
    <location>
        <begin position="218"/>
        <end position="237"/>
    </location>
</feature>
<feature type="compositionally biased region" description="Polar residues" evidence="2">
    <location>
        <begin position="275"/>
        <end position="289"/>
    </location>
</feature>
<keyword evidence="5" id="KW-1185">Reference proteome</keyword>
<dbReference type="Proteomes" id="UP000077521">
    <property type="component" value="Unassembled WGS sequence"/>
</dbReference>
<dbReference type="AlphaFoldDB" id="A0A177TN08"/>
<protein>
    <recommendedName>
        <fullName evidence="3">RRM domain-containing protein</fullName>
    </recommendedName>
</protein>
<dbReference type="GO" id="GO:0003729">
    <property type="term" value="F:mRNA binding"/>
    <property type="evidence" value="ECO:0007669"/>
    <property type="project" value="TreeGrafter"/>
</dbReference>
<dbReference type="InterPro" id="IPR050374">
    <property type="entry name" value="RRT5_SRSF_SR"/>
</dbReference>
<dbReference type="Pfam" id="PF00076">
    <property type="entry name" value="RRM_1"/>
    <property type="match status" value="2"/>
</dbReference>
<feature type="compositionally biased region" description="Low complexity" evidence="2">
    <location>
        <begin position="742"/>
        <end position="777"/>
    </location>
</feature>
<gene>
    <name evidence="4" type="ORF">A4X13_0g756</name>
</gene>
<dbReference type="Gene3D" id="3.30.70.330">
    <property type="match status" value="2"/>
</dbReference>
<dbReference type="FunFam" id="3.30.70.330:FF:000145">
    <property type="entry name" value="Putative RNP domain-containing protein"/>
    <property type="match status" value="2"/>
</dbReference>
<feature type="compositionally biased region" description="Polar residues" evidence="2">
    <location>
        <begin position="303"/>
        <end position="313"/>
    </location>
</feature>
<feature type="region of interest" description="Disordered" evidence="2">
    <location>
        <begin position="213"/>
        <end position="325"/>
    </location>
</feature>
<feature type="region of interest" description="Disordered" evidence="2">
    <location>
        <begin position="1038"/>
        <end position="1087"/>
    </location>
</feature>
<evidence type="ECO:0000313" key="5">
    <source>
        <dbReference type="Proteomes" id="UP000077521"/>
    </source>
</evidence>
<evidence type="ECO:0000313" key="4">
    <source>
        <dbReference type="EMBL" id="KAE8259822.1"/>
    </source>
</evidence>
<dbReference type="PANTHER" id="PTHR23003">
    <property type="entry name" value="RNA RECOGNITION MOTIF RRM DOMAIN CONTAINING PROTEIN"/>
    <property type="match status" value="1"/>
</dbReference>